<keyword evidence="9" id="KW-1185">Reference proteome</keyword>
<dbReference type="InterPro" id="IPR002022">
    <property type="entry name" value="Pec_lyase"/>
</dbReference>
<evidence type="ECO:0000256" key="4">
    <source>
        <dbReference type="RuleBase" id="RU361173"/>
    </source>
</evidence>
<evidence type="ECO:0000256" key="1">
    <source>
        <dbReference type="ARBA" id="ARBA00010980"/>
    </source>
</evidence>
<protein>
    <submittedName>
        <fullName evidence="8">Pectin lyase-like protein</fullName>
    </submittedName>
</protein>
<reference evidence="8" key="1">
    <citation type="submission" date="2020-11" db="EMBL/GenBank/DDBJ databases">
        <authorList>
            <consortium name="DOE Joint Genome Institute"/>
            <person name="Ahrendt S."/>
            <person name="Riley R."/>
            <person name="Andreopoulos W."/>
            <person name="Labutti K."/>
            <person name="Pangilinan J."/>
            <person name="Ruiz-Duenas F.J."/>
            <person name="Barrasa J.M."/>
            <person name="Sanchez-Garcia M."/>
            <person name="Camarero S."/>
            <person name="Miyauchi S."/>
            <person name="Serrano A."/>
            <person name="Linde D."/>
            <person name="Babiker R."/>
            <person name="Drula E."/>
            <person name="Ayuso-Fernandez I."/>
            <person name="Pacheco R."/>
            <person name="Padilla G."/>
            <person name="Ferreira P."/>
            <person name="Barriuso J."/>
            <person name="Kellner H."/>
            <person name="Castanera R."/>
            <person name="Alfaro M."/>
            <person name="Ramirez L."/>
            <person name="Pisabarro A.G."/>
            <person name="Kuo A."/>
            <person name="Tritt A."/>
            <person name="Lipzen A."/>
            <person name="He G."/>
            <person name="Yan M."/>
            <person name="Ng V."/>
            <person name="Cullen D."/>
            <person name="Martin F."/>
            <person name="Rosso M.-N."/>
            <person name="Henrissat B."/>
            <person name="Hibbett D."/>
            <person name="Martinez A.T."/>
            <person name="Grigoriev I.V."/>
        </authorList>
    </citation>
    <scope>NUCLEOTIDE SEQUENCE</scope>
    <source>
        <strain evidence="8">ATCC 90797</strain>
    </source>
</reference>
<dbReference type="AlphaFoldDB" id="A0A9P5ZNA4"/>
<gene>
    <name evidence="8" type="ORF">BDN71DRAFT_96799</name>
</gene>
<feature type="transmembrane region" description="Helical" evidence="6">
    <location>
        <begin position="38"/>
        <end position="59"/>
    </location>
</feature>
<evidence type="ECO:0000313" key="8">
    <source>
        <dbReference type="EMBL" id="KAF9491223.1"/>
    </source>
</evidence>
<keyword evidence="6" id="KW-0812">Transmembrane</keyword>
<keyword evidence="3 4" id="KW-0456">Lyase</keyword>
<comment type="caution">
    <text evidence="8">The sequence shown here is derived from an EMBL/GenBank/DDBJ whole genome shotgun (WGS) entry which is preliminary data.</text>
</comment>
<dbReference type="InterPro" id="IPR045032">
    <property type="entry name" value="PEL"/>
</dbReference>
<keyword evidence="2" id="KW-0732">Signal</keyword>
<feature type="region of interest" description="Disordered" evidence="5">
    <location>
        <begin position="104"/>
        <end position="124"/>
    </location>
</feature>
<evidence type="ECO:0000256" key="6">
    <source>
        <dbReference type="SAM" id="Phobius"/>
    </source>
</evidence>
<dbReference type="Pfam" id="PF00544">
    <property type="entry name" value="Pectate_lyase_4"/>
    <property type="match status" value="1"/>
</dbReference>
<organism evidence="8 9">
    <name type="scientific">Pleurotus eryngii</name>
    <name type="common">Boletus of the steppes</name>
    <dbReference type="NCBI Taxonomy" id="5323"/>
    <lineage>
        <taxon>Eukaryota</taxon>
        <taxon>Fungi</taxon>
        <taxon>Dikarya</taxon>
        <taxon>Basidiomycota</taxon>
        <taxon>Agaricomycotina</taxon>
        <taxon>Agaricomycetes</taxon>
        <taxon>Agaricomycetidae</taxon>
        <taxon>Agaricales</taxon>
        <taxon>Pleurotineae</taxon>
        <taxon>Pleurotaceae</taxon>
        <taxon>Pleurotus</taxon>
    </lineage>
</organism>
<dbReference type="PROSITE" id="PS00562">
    <property type="entry name" value="CBM1_1"/>
    <property type="match status" value="1"/>
</dbReference>
<dbReference type="SUPFAM" id="SSF57180">
    <property type="entry name" value="Cellulose-binding domain"/>
    <property type="match status" value="1"/>
</dbReference>
<dbReference type="Pfam" id="PF00734">
    <property type="entry name" value="CBM_1"/>
    <property type="match status" value="1"/>
</dbReference>
<dbReference type="InterPro" id="IPR012334">
    <property type="entry name" value="Pectin_lyas_fold"/>
</dbReference>
<dbReference type="InterPro" id="IPR011050">
    <property type="entry name" value="Pectin_lyase_fold/virulence"/>
</dbReference>
<dbReference type="EMBL" id="MU154624">
    <property type="protein sequence ID" value="KAF9491223.1"/>
    <property type="molecule type" value="Genomic_DNA"/>
</dbReference>
<dbReference type="GO" id="GO:0005576">
    <property type="term" value="C:extracellular region"/>
    <property type="evidence" value="ECO:0007669"/>
    <property type="project" value="UniProtKB-SubCell"/>
</dbReference>
<evidence type="ECO:0000256" key="3">
    <source>
        <dbReference type="ARBA" id="ARBA00023239"/>
    </source>
</evidence>
<dbReference type="Proteomes" id="UP000807025">
    <property type="component" value="Unassembled WGS sequence"/>
</dbReference>
<dbReference type="PANTHER" id="PTHR31683:SF18">
    <property type="entry name" value="PECTATE LYASE 21-RELATED"/>
    <property type="match status" value="1"/>
</dbReference>
<accession>A0A9P5ZNA4</accession>
<keyword evidence="4" id="KW-0964">Secreted</keyword>
<feature type="domain" description="CBM1" evidence="7">
    <location>
        <begin position="54"/>
        <end position="90"/>
    </location>
</feature>
<dbReference type="SMART" id="SM00656">
    <property type="entry name" value="Amb_all"/>
    <property type="match status" value="1"/>
</dbReference>
<sequence length="423" mass="44463">METGGPRPPTPESEYITSAQQPTIFQYHLLRESLTMKFVATNFVLLSMSLAAFAAVPLYGQCGGNGFTGETTCVSGATCSFQNEWYSQCVPGGAVTSSVPVTSISSSSTTRSTTPTVSTSAAPAPTGTIPLNGLIGYGAGTTGGGNATPQTVTSCSALAAAVALEVPAVIYISGSLSGCDIIDIEVDKTIIGVGSNSGLTNGSGFRIRRTGNVIIRNLKFHVSPEKKDLLSLDNATRVWVDHCEFSSIGMVGDKDTYDGLLDISHASDFVTVSWCKFSDHWKGSLIGHSDNNASEDTSKLHVTYHHNSWVNVNSRLPSVRFGTVHVFNSVYNDIPTSAINSRMGAQLLVENNVFNDVNLAVVTDLDSDLEGYAIERGNVFSGTTTTRITQVGSLSPPYSYSLDSTANLASIVANGAGVGKIGV</sequence>
<dbReference type="PROSITE" id="PS51164">
    <property type="entry name" value="CBM1_2"/>
    <property type="match status" value="1"/>
</dbReference>
<dbReference type="SUPFAM" id="SSF51126">
    <property type="entry name" value="Pectin lyase-like"/>
    <property type="match status" value="1"/>
</dbReference>
<evidence type="ECO:0000259" key="7">
    <source>
        <dbReference type="PROSITE" id="PS51164"/>
    </source>
</evidence>
<comment type="subcellular location">
    <subcellularLocation>
        <location evidence="4">Secreted</location>
    </subcellularLocation>
</comment>
<evidence type="ECO:0000256" key="2">
    <source>
        <dbReference type="ARBA" id="ARBA00022729"/>
    </source>
</evidence>
<dbReference type="InterPro" id="IPR000254">
    <property type="entry name" value="CBD"/>
</dbReference>
<keyword evidence="4" id="KW-0624">Polysaccharide degradation</keyword>
<dbReference type="InterPro" id="IPR035971">
    <property type="entry name" value="CBD_sf"/>
</dbReference>
<dbReference type="SMART" id="SM00236">
    <property type="entry name" value="fCBD"/>
    <property type="match status" value="1"/>
</dbReference>
<dbReference type="Gene3D" id="2.160.20.10">
    <property type="entry name" value="Single-stranded right-handed beta-helix, Pectin lyase-like"/>
    <property type="match status" value="1"/>
</dbReference>
<keyword evidence="4" id="KW-0119">Carbohydrate metabolism</keyword>
<keyword evidence="6" id="KW-0472">Membrane</keyword>
<keyword evidence="6" id="KW-1133">Transmembrane helix</keyword>
<dbReference type="PANTHER" id="PTHR31683">
    <property type="entry name" value="PECTATE LYASE 18-RELATED"/>
    <property type="match status" value="1"/>
</dbReference>
<evidence type="ECO:0000313" key="9">
    <source>
        <dbReference type="Proteomes" id="UP000807025"/>
    </source>
</evidence>
<name>A0A9P5ZNA4_PLEER</name>
<dbReference type="GO" id="GO:0000272">
    <property type="term" value="P:polysaccharide catabolic process"/>
    <property type="evidence" value="ECO:0007669"/>
    <property type="project" value="UniProtKB-KW"/>
</dbReference>
<evidence type="ECO:0000256" key="5">
    <source>
        <dbReference type="SAM" id="MobiDB-lite"/>
    </source>
</evidence>
<dbReference type="GO" id="GO:0030248">
    <property type="term" value="F:cellulose binding"/>
    <property type="evidence" value="ECO:0007669"/>
    <property type="project" value="InterPro"/>
</dbReference>
<dbReference type="GO" id="GO:0030570">
    <property type="term" value="F:pectate lyase activity"/>
    <property type="evidence" value="ECO:0007669"/>
    <property type="project" value="InterPro"/>
</dbReference>
<proteinExistence type="inferred from homology"/>
<comment type="similarity">
    <text evidence="1 4">Belongs to the polysaccharide lyase 1 family.</text>
</comment>
<dbReference type="OrthoDB" id="1637350at2759"/>